<protein>
    <submittedName>
        <fullName evidence="7">Type II secretion system protein</fullName>
    </submittedName>
</protein>
<evidence type="ECO:0000256" key="1">
    <source>
        <dbReference type="ARBA" id="ARBA00004167"/>
    </source>
</evidence>
<dbReference type="PANTHER" id="PTHR30093:SF44">
    <property type="entry name" value="TYPE II SECRETION SYSTEM CORE PROTEIN G"/>
    <property type="match status" value="1"/>
</dbReference>
<evidence type="ECO:0000256" key="3">
    <source>
        <dbReference type="ARBA" id="ARBA00022692"/>
    </source>
</evidence>
<sequence length="152" mass="16422">MPKVSIARHKHSGFTLVELLVVITIIGILAGITLSVINYNVHLGNSRNTKRRLELHTISIAIYQYATDTGQLPVSIPDTETEICKSDGIANCAGLVDLTVLTANTKYLISMPVDPKSESQDGTGYSIYRTPADRVTVTAPLAENGIVITVTR</sequence>
<dbReference type="InterPro" id="IPR045584">
    <property type="entry name" value="Pilin-like"/>
</dbReference>
<keyword evidence="3 6" id="KW-0812">Transmembrane</keyword>
<keyword evidence="5 6" id="KW-0472">Membrane</keyword>
<feature type="transmembrane region" description="Helical" evidence="6">
    <location>
        <begin position="20"/>
        <end position="41"/>
    </location>
</feature>
<keyword evidence="2" id="KW-0488">Methylation</keyword>
<dbReference type="InterPro" id="IPR012902">
    <property type="entry name" value="N_methyl_site"/>
</dbReference>
<gene>
    <name evidence="7" type="ORF">C4561_05250</name>
</gene>
<dbReference type="EMBL" id="QZJF01000021">
    <property type="protein sequence ID" value="RJR26522.1"/>
    <property type="molecule type" value="Genomic_DNA"/>
</dbReference>
<evidence type="ECO:0000313" key="8">
    <source>
        <dbReference type="Proteomes" id="UP000265540"/>
    </source>
</evidence>
<evidence type="ECO:0000313" key="7">
    <source>
        <dbReference type="EMBL" id="RJR26522.1"/>
    </source>
</evidence>
<dbReference type="Gene3D" id="3.30.700.10">
    <property type="entry name" value="Glycoprotein, Type 4 Pilin"/>
    <property type="match status" value="1"/>
</dbReference>
<evidence type="ECO:0000256" key="4">
    <source>
        <dbReference type="ARBA" id="ARBA00022989"/>
    </source>
</evidence>
<reference evidence="7 8" key="1">
    <citation type="journal article" date="2017" name="ISME J.">
        <title>Energy and carbon metabolisms in a deep terrestrial subsurface fluid microbial community.</title>
        <authorList>
            <person name="Momper L."/>
            <person name="Jungbluth S.P."/>
            <person name="Lee M.D."/>
            <person name="Amend J.P."/>
        </authorList>
    </citation>
    <scope>NUCLEOTIDE SEQUENCE [LARGE SCALE GENOMIC DNA]</scope>
    <source>
        <strain evidence="7">SURF_46</strain>
    </source>
</reference>
<keyword evidence="4 6" id="KW-1133">Transmembrane helix</keyword>
<dbReference type="PROSITE" id="PS00409">
    <property type="entry name" value="PROKAR_NTER_METHYL"/>
    <property type="match status" value="1"/>
</dbReference>
<dbReference type="AlphaFoldDB" id="A0A3A4ZBD3"/>
<dbReference type="GO" id="GO:0016020">
    <property type="term" value="C:membrane"/>
    <property type="evidence" value="ECO:0007669"/>
    <property type="project" value="UniProtKB-SubCell"/>
</dbReference>
<dbReference type="Proteomes" id="UP000265540">
    <property type="component" value="Unassembled WGS sequence"/>
</dbReference>
<dbReference type="PANTHER" id="PTHR30093">
    <property type="entry name" value="GENERAL SECRETION PATHWAY PROTEIN G"/>
    <property type="match status" value="1"/>
</dbReference>
<accession>A0A3A4ZBD3</accession>
<proteinExistence type="predicted"/>
<dbReference type="Pfam" id="PF07963">
    <property type="entry name" value="N_methyl"/>
    <property type="match status" value="1"/>
</dbReference>
<dbReference type="SUPFAM" id="SSF54523">
    <property type="entry name" value="Pili subunits"/>
    <property type="match status" value="1"/>
</dbReference>
<evidence type="ECO:0000256" key="2">
    <source>
        <dbReference type="ARBA" id="ARBA00022481"/>
    </source>
</evidence>
<evidence type="ECO:0000256" key="6">
    <source>
        <dbReference type="SAM" id="Phobius"/>
    </source>
</evidence>
<name>A0A3A4ZBD3_UNCKA</name>
<evidence type="ECO:0000256" key="5">
    <source>
        <dbReference type="ARBA" id="ARBA00023136"/>
    </source>
</evidence>
<comment type="caution">
    <text evidence="7">The sequence shown here is derived from an EMBL/GenBank/DDBJ whole genome shotgun (WGS) entry which is preliminary data.</text>
</comment>
<comment type="subcellular location">
    <subcellularLocation>
        <location evidence="1">Membrane</location>
        <topology evidence="1">Single-pass membrane protein</topology>
    </subcellularLocation>
</comment>
<dbReference type="NCBIfam" id="TIGR02532">
    <property type="entry name" value="IV_pilin_GFxxxE"/>
    <property type="match status" value="1"/>
</dbReference>
<organism evidence="7 8">
    <name type="scientific">candidate division WWE3 bacterium</name>
    <dbReference type="NCBI Taxonomy" id="2053526"/>
    <lineage>
        <taxon>Bacteria</taxon>
        <taxon>Katanobacteria</taxon>
    </lineage>
</organism>